<organism evidence="2">
    <name type="scientific">Anopheles braziliensis</name>
    <dbReference type="NCBI Taxonomy" id="58242"/>
    <lineage>
        <taxon>Eukaryota</taxon>
        <taxon>Metazoa</taxon>
        <taxon>Ecdysozoa</taxon>
        <taxon>Arthropoda</taxon>
        <taxon>Hexapoda</taxon>
        <taxon>Insecta</taxon>
        <taxon>Pterygota</taxon>
        <taxon>Neoptera</taxon>
        <taxon>Endopterygota</taxon>
        <taxon>Diptera</taxon>
        <taxon>Nematocera</taxon>
        <taxon>Culicoidea</taxon>
        <taxon>Culicidae</taxon>
        <taxon>Anophelinae</taxon>
        <taxon>Anopheles</taxon>
    </lineage>
</organism>
<proteinExistence type="predicted"/>
<dbReference type="AlphaFoldDB" id="A0A2M3ZTU5"/>
<evidence type="ECO:0000256" key="1">
    <source>
        <dbReference type="SAM" id="MobiDB-lite"/>
    </source>
</evidence>
<feature type="region of interest" description="Disordered" evidence="1">
    <location>
        <begin position="15"/>
        <end position="38"/>
    </location>
</feature>
<protein>
    <submittedName>
        <fullName evidence="2">Putative secreted peptide</fullName>
    </submittedName>
</protein>
<dbReference type="EMBL" id="GGFM01011220">
    <property type="protein sequence ID" value="MBW31971.1"/>
    <property type="molecule type" value="Transcribed_RNA"/>
</dbReference>
<name>A0A2M3ZTU5_9DIPT</name>
<reference evidence="2" key="1">
    <citation type="submission" date="2018-01" db="EMBL/GenBank/DDBJ databases">
        <title>An insight into the sialome of Amazonian anophelines.</title>
        <authorList>
            <person name="Ribeiro J.M."/>
            <person name="Scarpassa V."/>
            <person name="Calvo E."/>
        </authorList>
    </citation>
    <scope>NUCLEOTIDE SEQUENCE</scope>
    <source>
        <tissue evidence="2">Salivary glands</tissue>
    </source>
</reference>
<accession>A0A2M3ZTU5</accession>
<sequence length="89" mass="9588">MVVTGVVLVVTVGRSSQTTPEQRAIGQNDPAAPATAAESKLVSQSVNEGKRINCESELATERDRERRVDIFCVETSLHTEHSSDDAVCC</sequence>
<evidence type="ECO:0000313" key="2">
    <source>
        <dbReference type="EMBL" id="MBW31971.1"/>
    </source>
</evidence>